<evidence type="ECO:0000256" key="1">
    <source>
        <dbReference type="ARBA" id="ARBA00008296"/>
    </source>
</evidence>
<dbReference type="PANTHER" id="PTHR21680">
    <property type="entry name" value="COILED-COIL DOMAIN-CONTAINING PROTEIN 124"/>
    <property type="match status" value="1"/>
</dbReference>
<dbReference type="InterPro" id="IPR054414">
    <property type="entry name" value="Ccdc124/Oxs1_C"/>
</dbReference>
<organism evidence="5 6">
    <name type="scientific">Euplotes crassus</name>
    <dbReference type="NCBI Taxonomy" id="5936"/>
    <lineage>
        <taxon>Eukaryota</taxon>
        <taxon>Sar</taxon>
        <taxon>Alveolata</taxon>
        <taxon>Ciliophora</taxon>
        <taxon>Intramacronucleata</taxon>
        <taxon>Spirotrichea</taxon>
        <taxon>Hypotrichia</taxon>
        <taxon>Euplotida</taxon>
        <taxon>Euplotidae</taxon>
        <taxon>Moneuplotes</taxon>
    </lineage>
</organism>
<keyword evidence="2" id="KW-0175">Coiled coil</keyword>
<dbReference type="Pfam" id="PF06244">
    <property type="entry name" value="Ccdc124"/>
    <property type="match status" value="1"/>
</dbReference>
<feature type="domain" description="Coiled-coil" evidence="4">
    <location>
        <begin position="123"/>
        <end position="198"/>
    </location>
</feature>
<feature type="region of interest" description="Disordered" evidence="3">
    <location>
        <begin position="60"/>
        <end position="81"/>
    </location>
</feature>
<evidence type="ECO:0000313" key="6">
    <source>
        <dbReference type="Proteomes" id="UP001295684"/>
    </source>
</evidence>
<gene>
    <name evidence="5" type="ORF">ECRASSUSDP1_LOCUS20634</name>
</gene>
<dbReference type="GO" id="GO:0003713">
    <property type="term" value="F:transcription coactivator activity"/>
    <property type="evidence" value="ECO:0007669"/>
    <property type="project" value="TreeGrafter"/>
</dbReference>
<evidence type="ECO:0000256" key="2">
    <source>
        <dbReference type="ARBA" id="ARBA00023054"/>
    </source>
</evidence>
<comment type="caution">
    <text evidence="5">The sequence shown here is derived from an EMBL/GenBank/DDBJ whole genome shotgun (WGS) entry which is preliminary data.</text>
</comment>
<sequence length="204" mass="24164">MGKNWGKDPRVEEARQRKENAKQSKRRKALERCNKAKEEEKKMEKAKAKEEVKELLKQEEEELELANKKKPGKTKYRKTKGQIDKMQAKYLKTLQKQIKKKKEEEAGIIDEIPVNMNHVYRDEMIKAQEEGKEYAAASGIDGAIGITNSEEPADRHPEKRRKALFQEYLYENLPRIREETPGLKKSQYQERLFKEFKKLHKDDF</sequence>
<comment type="similarity">
    <text evidence="1">Belongs to the CCDC124 family.</text>
</comment>
<evidence type="ECO:0000313" key="5">
    <source>
        <dbReference type="EMBL" id="CAI2379225.1"/>
    </source>
</evidence>
<evidence type="ECO:0000256" key="3">
    <source>
        <dbReference type="SAM" id="MobiDB-lite"/>
    </source>
</evidence>
<proteinExistence type="inferred from homology"/>
<dbReference type="PANTHER" id="PTHR21680:SF0">
    <property type="entry name" value="COILED-COIL DOMAIN-CONTAINING PROTEIN 124"/>
    <property type="match status" value="1"/>
</dbReference>
<dbReference type="AlphaFoldDB" id="A0AAD1XVY2"/>
<dbReference type="GO" id="GO:0005634">
    <property type="term" value="C:nucleus"/>
    <property type="evidence" value="ECO:0007669"/>
    <property type="project" value="TreeGrafter"/>
</dbReference>
<name>A0AAD1XVY2_EUPCR</name>
<dbReference type="EMBL" id="CAMPGE010021045">
    <property type="protein sequence ID" value="CAI2379225.1"/>
    <property type="molecule type" value="Genomic_DNA"/>
</dbReference>
<feature type="compositionally biased region" description="Basic residues" evidence="3">
    <location>
        <begin position="68"/>
        <end position="80"/>
    </location>
</feature>
<feature type="compositionally biased region" description="Basic and acidic residues" evidence="3">
    <location>
        <begin position="30"/>
        <end position="47"/>
    </location>
</feature>
<keyword evidence="6" id="KW-1185">Reference proteome</keyword>
<protein>
    <recommendedName>
        <fullName evidence="4">Coiled-coil domain-containing protein</fullName>
    </recommendedName>
</protein>
<feature type="region of interest" description="Disordered" evidence="3">
    <location>
        <begin position="1"/>
        <end position="47"/>
    </location>
</feature>
<evidence type="ECO:0000259" key="4">
    <source>
        <dbReference type="Pfam" id="PF06244"/>
    </source>
</evidence>
<reference evidence="5" key="1">
    <citation type="submission" date="2023-07" db="EMBL/GenBank/DDBJ databases">
        <authorList>
            <consortium name="AG Swart"/>
            <person name="Singh M."/>
            <person name="Singh A."/>
            <person name="Seah K."/>
            <person name="Emmerich C."/>
        </authorList>
    </citation>
    <scope>NUCLEOTIDE SEQUENCE</scope>
    <source>
        <strain evidence="5">DP1</strain>
    </source>
</reference>
<dbReference type="InterPro" id="IPR010422">
    <property type="entry name" value="Ccdc124/Oxs1"/>
</dbReference>
<accession>A0AAD1XVY2</accession>
<feature type="compositionally biased region" description="Basic and acidic residues" evidence="3">
    <location>
        <begin position="1"/>
        <end position="22"/>
    </location>
</feature>
<dbReference type="Proteomes" id="UP001295684">
    <property type="component" value="Unassembled WGS sequence"/>
</dbReference>
<dbReference type="GO" id="GO:0006366">
    <property type="term" value="P:transcription by RNA polymerase II"/>
    <property type="evidence" value="ECO:0007669"/>
    <property type="project" value="TreeGrafter"/>
</dbReference>